<name>A0A0J1B323_9TREE</name>
<feature type="compositionally biased region" description="Basic and acidic residues" evidence="1">
    <location>
        <begin position="131"/>
        <end position="148"/>
    </location>
</feature>
<evidence type="ECO:0000313" key="3">
    <source>
        <dbReference type="EMBL" id="KLT42009.1"/>
    </source>
</evidence>
<feature type="compositionally biased region" description="Low complexity" evidence="1">
    <location>
        <begin position="58"/>
        <end position="68"/>
    </location>
</feature>
<protein>
    <submittedName>
        <fullName evidence="3">Uncharacterized protein</fullName>
    </submittedName>
</protein>
<sequence length="148" mass="15986">MSTIHLARRSTSGSTALIAAAVVSCIAAALITLAGLWFYHRWLRRKQAGRADSLEKGSTPSSAASSLSAPPPTPYQVRQPRRARRPLIMKPSIPDLPRISEEPRMSLEPRASVSPSVHSRPGTVVGGLHGEILRAESRDTDREEVMGA</sequence>
<proteinExistence type="predicted"/>
<feature type="transmembrane region" description="Helical" evidence="2">
    <location>
        <begin position="16"/>
        <end position="39"/>
    </location>
</feature>
<feature type="region of interest" description="Disordered" evidence="1">
    <location>
        <begin position="49"/>
        <end position="148"/>
    </location>
</feature>
<keyword evidence="2" id="KW-0472">Membrane</keyword>
<keyword evidence="2" id="KW-0812">Transmembrane</keyword>
<keyword evidence="4" id="KW-1185">Reference proteome</keyword>
<dbReference type="RefSeq" id="XP_018278500.1">
    <property type="nucleotide sequence ID" value="XM_018419262.1"/>
</dbReference>
<evidence type="ECO:0000256" key="2">
    <source>
        <dbReference type="SAM" id="Phobius"/>
    </source>
</evidence>
<evidence type="ECO:0000256" key="1">
    <source>
        <dbReference type="SAM" id="MobiDB-lite"/>
    </source>
</evidence>
<dbReference type="Proteomes" id="UP000053611">
    <property type="component" value="Unassembled WGS sequence"/>
</dbReference>
<gene>
    <name evidence="3" type="ORF">CC85DRAFT_100843</name>
</gene>
<dbReference type="AlphaFoldDB" id="A0A0J1B323"/>
<reference evidence="3 4" key="1">
    <citation type="submission" date="2015-03" db="EMBL/GenBank/DDBJ databases">
        <title>Genomics and transcriptomics of the oil-accumulating basidiomycete yeast T. oleaginosus allow insights into substrate utilization and the diverse evolutionary trajectories of mating systems in fungi.</title>
        <authorList>
            <consortium name="DOE Joint Genome Institute"/>
            <person name="Kourist R."/>
            <person name="Kracht O."/>
            <person name="Bracharz F."/>
            <person name="Lipzen A."/>
            <person name="Nolan M."/>
            <person name="Ohm R."/>
            <person name="Grigoriev I."/>
            <person name="Sun S."/>
            <person name="Heitman J."/>
            <person name="Bruck T."/>
            <person name="Nowrousian M."/>
        </authorList>
    </citation>
    <scope>NUCLEOTIDE SEQUENCE [LARGE SCALE GENOMIC DNA]</scope>
    <source>
        <strain evidence="3 4">IBC0246</strain>
    </source>
</reference>
<keyword evidence="2" id="KW-1133">Transmembrane helix</keyword>
<accession>A0A0J1B323</accession>
<evidence type="ECO:0000313" key="4">
    <source>
        <dbReference type="Proteomes" id="UP000053611"/>
    </source>
</evidence>
<dbReference type="EMBL" id="KQ087210">
    <property type="protein sequence ID" value="KLT42009.1"/>
    <property type="molecule type" value="Genomic_DNA"/>
</dbReference>
<dbReference type="GeneID" id="28979865"/>
<feature type="compositionally biased region" description="Basic and acidic residues" evidence="1">
    <location>
        <begin position="98"/>
        <end position="107"/>
    </location>
</feature>
<organism evidence="3 4">
    <name type="scientific">Cutaneotrichosporon oleaginosum</name>
    <dbReference type="NCBI Taxonomy" id="879819"/>
    <lineage>
        <taxon>Eukaryota</taxon>
        <taxon>Fungi</taxon>
        <taxon>Dikarya</taxon>
        <taxon>Basidiomycota</taxon>
        <taxon>Agaricomycotina</taxon>
        <taxon>Tremellomycetes</taxon>
        <taxon>Trichosporonales</taxon>
        <taxon>Trichosporonaceae</taxon>
        <taxon>Cutaneotrichosporon</taxon>
    </lineage>
</organism>